<keyword evidence="3" id="KW-0687">Ribonucleoprotein</keyword>
<dbReference type="RefSeq" id="XP_001420298.1">
    <property type="nucleotide sequence ID" value="XM_001420261.1"/>
</dbReference>
<dbReference type="HOGENOM" id="CLU_046483_2_0_1"/>
<name>A4S4N3_OSTLU</name>
<dbReference type="PANTHER" id="PTHR21569">
    <property type="entry name" value="RIBOSOMAL PROTEIN S9"/>
    <property type="match status" value="1"/>
</dbReference>
<dbReference type="GO" id="GO:0006412">
    <property type="term" value="P:translation"/>
    <property type="evidence" value="ECO:0007669"/>
    <property type="project" value="InterPro"/>
</dbReference>
<dbReference type="Gramene" id="ABO98591">
    <property type="protein sequence ID" value="ABO98591"/>
    <property type="gene ID" value="OSTLU_44376"/>
</dbReference>
<dbReference type="InterPro" id="IPR014721">
    <property type="entry name" value="Ribsml_uS5_D2-typ_fold_subgr"/>
</dbReference>
<dbReference type="STRING" id="436017.A4S4N3"/>
<evidence type="ECO:0000313" key="6">
    <source>
        <dbReference type="EMBL" id="ABO98591.1"/>
    </source>
</evidence>
<proteinExistence type="inferred from homology"/>
<sequence>MVRVPIRDVAGRSYGTGKRKTAVARVWLAPGSGEHKVNGKPYDEYFSSPAARADMIAPFFVSDTLGLFTAVVDVRGGGISGQAQAVRHGVSVALQNYDPAFRPALKAAGYLKRDPRIVERKKPGKAKARKSFAWVKR</sequence>
<dbReference type="Pfam" id="PF00380">
    <property type="entry name" value="Ribosomal_S9"/>
    <property type="match status" value="1"/>
</dbReference>
<keyword evidence="2 6" id="KW-0689">Ribosomal protein</keyword>
<dbReference type="InterPro" id="IPR020568">
    <property type="entry name" value="Ribosomal_Su5_D2-typ_SF"/>
</dbReference>
<dbReference type="GeneID" id="5004542"/>
<dbReference type="HAMAP" id="MF_00532_B">
    <property type="entry name" value="Ribosomal_uS9_B"/>
    <property type="match status" value="1"/>
</dbReference>
<dbReference type="PANTHER" id="PTHR21569:SF1">
    <property type="entry name" value="SMALL RIBOSOMAL SUBUNIT PROTEIN US9M"/>
    <property type="match status" value="1"/>
</dbReference>
<dbReference type="KEGG" id="olu:OSTLU_44376"/>
<evidence type="ECO:0000256" key="2">
    <source>
        <dbReference type="ARBA" id="ARBA00022980"/>
    </source>
</evidence>
<dbReference type="OrthoDB" id="10254627at2759"/>
<dbReference type="SUPFAM" id="SSF54211">
    <property type="entry name" value="Ribosomal protein S5 domain 2-like"/>
    <property type="match status" value="1"/>
</dbReference>
<evidence type="ECO:0000256" key="3">
    <source>
        <dbReference type="ARBA" id="ARBA00023274"/>
    </source>
</evidence>
<keyword evidence="7" id="KW-1185">Reference proteome</keyword>
<dbReference type="FunFam" id="3.30.230.10:FF:000001">
    <property type="entry name" value="30S ribosomal protein S9"/>
    <property type="match status" value="1"/>
</dbReference>
<reference evidence="6 7" key="1">
    <citation type="journal article" date="2007" name="Proc. Natl. Acad. Sci. U.S.A.">
        <title>The tiny eukaryote Ostreococcus provides genomic insights into the paradox of plankton speciation.</title>
        <authorList>
            <person name="Palenik B."/>
            <person name="Grimwood J."/>
            <person name="Aerts A."/>
            <person name="Rouze P."/>
            <person name="Salamov A."/>
            <person name="Putnam N."/>
            <person name="Dupont C."/>
            <person name="Jorgensen R."/>
            <person name="Derelle E."/>
            <person name="Rombauts S."/>
            <person name="Zhou K."/>
            <person name="Otillar R."/>
            <person name="Merchant S.S."/>
            <person name="Podell S."/>
            <person name="Gaasterland T."/>
            <person name="Napoli C."/>
            <person name="Gendler K."/>
            <person name="Manuell A."/>
            <person name="Tai V."/>
            <person name="Vallon O."/>
            <person name="Piganeau G."/>
            <person name="Jancek S."/>
            <person name="Heijde M."/>
            <person name="Jabbari K."/>
            <person name="Bowler C."/>
            <person name="Lohr M."/>
            <person name="Robbens S."/>
            <person name="Werner G."/>
            <person name="Dubchak I."/>
            <person name="Pazour G.J."/>
            <person name="Ren Q."/>
            <person name="Paulsen I."/>
            <person name="Delwiche C."/>
            <person name="Schmutz J."/>
            <person name="Rokhsar D."/>
            <person name="Van de Peer Y."/>
            <person name="Moreau H."/>
            <person name="Grigoriev I.V."/>
        </authorList>
    </citation>
    <scope>NUCLEOTIDE SEQUENCE [LARGE SCALE GENOMIC DNA]</scope>
    <source>
        <strain evidence="6 7">CCE9901</strain>
    </source>
</reference>
<dbReference type="GO" id="GO:0022627">
    <property type="term" value="C:cytosolic small ribosomal subunit"/>
    <property type="evidence" value="ECO:0007669"/>
    <property type="project" value="TreeGrafter"/>
</dbReference>
<dbReference type="AlphaFoldDB" id="A4S4N3"/>
<organism evidence="6 7">
    <name type="scientific">Ostreococcus lucimarinus (strain CCE9901)</name>
    <dbReference type="NCBI Taxonomy" id="436017"/>
    <lineage>
        <taxon>Eukaryota</taxon>
        <taxon>Viridiplantae</taxon>
        <taxon>Chlorophyta</taxon>
        <taxon>Mamiellophyceae</taxon>
        <taxon>Mamiellales</taxon>
        <taxon>Bathycoccaceae</taxon>
        <taxon>Ostreococcus</taxon>
    </lineage>
</organism>
<evidence type="ECO:0000313" key="7">
    <source>
        <dbReference type="Proteomes" id="UP000001568"/>
    </source>
</evidence>
<dbReference type="Gene3D" id="3.30.230.10">
    <property type="match status" value="1"/>
</dbReference>
<evidence type="ECO:0000256" key="1">
    <source>
        <dbReference type="ARBA" id="ARBA00005251"/>
    </source>
</evidence>
<dbReference type="InterPro" id="IPR000754">
    <property type="entry name" value="Ribosomal_uS9"/>
</dbReference>
<protein>
    <recommendedName>
        <fullName evidence="4">Small ribosomal subunit protein uS9c</fullName>
    </recommendedName>
    <alternativeName>
        <fullName evidence="5">30S ribosomal protein S9, chloroplastic</fullName>
    </alternativeName>
</protein>
<dbReference type="InterPro" id="IPR023035">
    <property type="entry name" value="Ribosomal_uS9_bac/plastid"/>
</dbReference>
<evidence type="ECO:0000256" key="5">
    <source>
        <dbReference type="ARBA" id="ARBA00035437"/>
    </source>
</evidence>
<gene>
    <name evidence="6" type="primary">MRPS9</name>
    <name evidence="6" type="ORF">OSTLU_44376</name>
</gene>
<dbReference type="eggNOG" id="KOG1697">
    <property type="taxonomic scope" value="Eukaryota"/>
</dbReference>
<dbReference type="NCBIfam" id="NF001099">
    <property type="entry name" value="PRK00132.1"/>
    <property type="match status" value="1"/>
</dbReference>
<dbReference type="Proteomes" id="UP000001568">
    <property type="component" value="Chromosome 11"/>
</dbReference>
<dbReference type="EMBL" id="CP000591">
    <property type="protein sequence ID" value="ABO98591.1"/>
    <property type="molecule type" value="Genomic_DNA"/>
</dbReference>
<dbReference type="GO" id="GO:0003735">
    <property type="term" value="F:structural constituent of ribosome"/>
    <property type="evidence" value="ECO:0007669"/>
    <property type="project" value="InterPro"/>
</dbReference>
<dbReference type="OMA" id="KFQFSKR"/>
<evidence type="ECO:0000256" key="4">
    <source>
        <dbReference type="ARBA" id="ARBA00035152"/>
    </source>
</evidence>
<accession>A4S4N3</accession>
<comment type="similarity">
    <text evidence="1">Belongs to the universal ribosomal protein uS9 family.</text>
</comment>
<dbReference type="GO" id="GO:0003723">
    <property type="term" value="F:RNA binding"/>
    <property type="evidence" value="ECO:0007669"/>
    <property type="project" value="TreeGrafter"/>
</dbReference>